<keyword evidence="17" id="KW-1185">Reference proteome</keyword>
<keyword evidence="13 14" id="KW-0472">Membrane</keyword>
<dbReference type="GO" id="GO:0005886">
    <property type="term" value="C:plasma membrane"/>
    <property type="evidence" value="ECO:0007669"/>
    <property type="project" value="UniProtKB-SubCell"/>
</dbReference>
<evidence type="ECO:0000256" key="4">
    <source>
        <dbReference type="ARBA" id="ARBA00022475"/>
    </source>
</evidence>
<dbReference type="SUPFAM" id="SSF47384">
    <property type="entry name" value="Homodimeric domain of signal transducing histidine kinase"/>
    <property type="match status" value="1"/>
</dbReference>
<keyword evidence="11 14" id="KW-1133">Transmembrane helix</keyword>
<keyword evidence="6" id="KW-0808">Transferase</keyword>
<dbReference type="Pfam" id="PF00512">
    <property type="entry name" value="HisKA"/>
    <property type="match status" value="1"/>
</dbReference>
<gene>
    <name evidence="16" type="ORF">DSM04_101664</name>
</gene>
<proteinExistence type="predicted"/>
<evidence type="ECO:0000259" key="15">
    <source>
        <dbReference type="PROSITE" id="PS50109"/>
    </source>
</evidence>
<feature type="domain" description="Histidine kinase" evidence="15">
    <location>
        <begin position="316"/>
        <end position="528"/>
    </location>
</feature>
<evidence type="ECO:0000256" key="7">
    <source>
        <dbReference type="ARBA" id="ARBA00022692"/>
    </source>
</evidence>
<dbReference type="SMART" id="SM00388">
    <property type="entry name" value="HisKA"/>
    <property type="match status" value="1"/>
</dbReference>
<keyword evidence="7 14" id="KW-0812">Transmembrane</keyword>
<accession>A0A4Q0P006</accession>
<evidence type="ECO:0000256" key="3">
    <source>
        <dbReference type="ARBA" id="ARBA00012438"/>
    </source>
</evidence>
<dbReference type="PANTHER" id="PTHR45528:SF1">
    <property type="entry name" value="SENSOR HISTIDINE KINASE CPXA"/>
    <property type="match status" value="1"/>
</dbReference>
<feature type="transmembrane region" description="Helical" evidence="14">
    <location>
        <begin position="275"/>
        <end position="297"/>
    </location>
</feature>
<evidence type="ECO:0000256" key="8">
    <source>
        <dbReference type="ARBA" id="ARBA00022741"/>
    </source>
</evidence>
<dbReference type="CDD" id="cd00082">
    <property type="entry name" value="HisKA"/>
    <property type="match status" value="1"/>
</dbReference>
<reference evidence="16 17" key="1">
    <citation type="submission" date="2018-07" db="EMBL/GenBank/DDBJ databases">
        <title>Leeuwenhoekiella genomics.</title>
        <authorList>
            <person name="Tahon G."/>
            <person name="Willems A."/>
        </authorList>
    </citation>
    <scope>NUCLEOTIDE SEQUENCE [LARGE SCALE GENOMIC DNA]</scope>
    <source>
        <strain evidence="16 17">R-50232</strain>
    </source>
</reference>
<keyword evidence="8" id="KW-0547">Nucleotide-binding</keyword>
<evidence type="ECO:0000256" key="6">
    <source>
        <dbReference type="ARBA" id="ARBA00022679"/>
    </source>
</evidence>
<evidence type="ECO:0000313" key="17">
    <source>
        <dbReference type="Proteomes" id="UP000289821"/>
    </source>
</evidence>
<dbReference type="InterPro" id="IPR036097">
    <property type="entry name" value="HisK_dim/P_sf"/>
</dbReference>
<dbReference type="AlphaFoldDB" id="A0A4Q0P006"/>
<keyword evidence="5" id="KW-0597">Phosphoprotein</keyword>
<dbReference type="InterPro" id="IPR050398">
    <property type="entry name" value="HssS/ArlS-like"/>
</dbReference>
<comment type="subcellular location">
    <subcellularLocation>
        <location evidence="2">Cell membrane</location>
        <topology evidence="2">Multi-pass membrane protein</topology>
    </subcellularLocation>
</comment>
<dbReference type="GO" id="GO:0000155">
    <property type="term" value="F:phosphorelay sensor kinase activity"/>
    <property type="evidence" value="ECO:0007669"/>
    <property type="project" value="InterPro"/>
</dbReference>
<keyword evidence="9 16" id="KW-0418">Kinase</keyword>
<dbReference type="PANTHER" id="PTHR45528">
    <property type="entry name" value="SENSOR HISTIDINE KINASE CPXA"/>
    <property type="match status" value="1"/>
</dbReference>
<dbReference type="GO" id="GO:0005524">
    <property type="term" value="F:ATP binding"/>
    <property type="evidence" value="ECO:0007669"/>
    <property type="project" value="UniProtKB-KW"/>
</dbReference>
<dbReference type="InterPro" id="IPR003661">
    <property type="entry name" value="HisK_dim/P_dom"/>
</dbReference>
<feature type="transmembrane region" description="Helical" evidence="14">
    <location>
        <begin position="7"/>
        <end position="27"/>
    </location>
</feature>
<dbReference type="SUPFAM" id="SSF55874">
    <property type="entry name" value="ATPase domain of HSP90 chaperone/DNA topoisomerase II/histidine kinase"/>
    <property type="match status" value="1"/>
</dbReference>
<evidence type="ECO:0000313" key="16">
    <source>
        <dbReference type="EMBL" id="RXG18467.1"/>
    </source>
</evidence>
<dbReference type="InterPro" id="IPR004358">
    <property type="entry name" value="Sig_transdc_His_kin-like_C"/>
</dbReference>
<keyword evidence="4" id="KW-1003">Cell membrane</keyword>
<evidence type="ECO:0000256" key="12">
    <source>
        <dbReference type="ARBA" id="ARBA00023012"/>
    </source>
</evidence>
<dbReference type="Gene3D" id="3.30.565.10">
    <property type="entry name" value="Histidine kinase-like ATPase, C-terminal domain"/>
    <property type="match status" value="1"/>
</dbReference>
<evidence type="ECO:0000256" key="1">
    <source>
        <dbReference type="ARBA" id="ARBA00000085"/>
    </source>
</evidence>
<evidence type="ECO:0000256" key="13">
    <source>
        <dbReference type="ARBA" id="ARBA00023136"/>
    </source>
</evidence>
<dbReference type="OrthoDB" id="1933776at2"/>
<dbReference type="Proteomes" id="UP000289821">
    <property type="component" value="Unassembled WGS sequence"/>
</dbReference>
<organism evidence="16 17">
    <name type="scientific">Leeuwenhoekiella aestuarii</name>
    <dbReference type="NCBI Taxonomy" id="2249426"/>
    <lineage>
        <taxon>Bacteria</taxon>
        <taxon>Pseudomonadati</taxon>
        <taxon>Bacteroidota</taxon>
        <taxon>Flavobacteriia</taxon>
        <taxon>Flavobacteriales</taxon>
        <taxon>Flavobacteriaceae</taxon>
        <taxon>Leeuwenhoekiella</taxon>
    </lineage>
</organism>
<keyword evidence="12" id="KW-0902">Two-component regulatory system</keyword>
<dbReference type="CDD" id="cd00075">
    <property type="entry name" value="HATPase"/>
    <property type="match status" value="1"/>
</dbReference>
<keyword evidence="10" id="KW-0067">ATP-binding</keyword>
<evidence type="ECO:0000256" key="5">
    <source>
        <dbReference type="ARBA" id="ARBA00022553"/>
    </source>
</evidence>
<sequence length="528" mass="59104">MKNRNYLILIYFISGVILVTLSIQFYWNIKNYETERLRLIDELQASLDNAVDSYYTVLAKNNTLSLLIDNNSQKASTTQKIDSILKRIDLSSQGFKGLDSIKPGKIKSIHILKGLDSLRSDEIPHTSKLKSTDSTESSSVNPISFLKQYKGFDSLKSNPIGPKEFQKLINSGRKTQSDSLNPWAVFTSKIVVSITEDTLQLEKMDSLLNVELLRRDIDIAKSLEFINSKDVKQIVSPDIKRRSGLHTYSTSSFLPKDSSLNLYFTDIKTTIFKRIIGGIILSSVLMSAVIACLIFLLKIINRQKQLAEVKNDLISNITHEFKTPIATISVALEGIKNFNTENDPIKTDKYVNTSTNQLDKLTMMVEKLLETATLDGDELALNKEPVIVNNLLNNLITKHQTLAPQKHFSFEDSGDAIEVFADAFHLENALNNLLDNAVKYGGDSIVVGLFATKNTCQIKVSDSGKTLIKAEAKQIFEKFYRVPKGNTHDVKGFGIGLYYTKKIIEKHGGSISVAVNDKTTFKIELPYA</sequence>
<comment type="caution">
    <text evidence="16">The sequence shown here is derived from an EMBL/GenBank/DDBJ whole genome shotgun (WGS) entry which is preliminary data.</text>
</comment>
<evidence type="ECO:0000256" key="9">
    <source>
        <dbReference type="ARBA" id="ARBA00022777"/>
    </source>
</evidence>
<evidence type="ECO:0000256" key="14">
    <source>
        <dbReference type="SAM" id="Phobius"/>
    </source>
</evidence>
<dbReference type="EC" id="2.7.13.3" evidence="3"/>
<evidence type="ECO:0000256" key="10">
    <source>
        <dbReference type="ARBA" id="ARBA00022840"/>
    </source>
</evidence>
<dbReference type="EMBL" id="QOVI01000001">
    <property type="protein sequence ID" value="RXG18467.1"/>
    <property type="molecule type" value="Genomic_DNA"/>
</dbReference>
<dbReference type="SMART" id="SM00387">
    <property type="entry name" value="HATPase_c"/>
    <property type="match status" value="1"/>
</dbReference>
<dbReference type="Pfam" id="PF02518">
    <property type="entry name" value="HATPase_c"/>
    <property type="match status" value="1"/>
</dbReference>
<dbReference type="PRINTS" id="PR00344">
    <property type="entry name" value="BCTRLSENSOR"/>
</dbReference>
<dbReference type="PROSITE" id="PS50109">
    <property type="entry name" value="HIS_KIN"/>
    <property type="match status" value="1"/>
</dbReference>
<dbReference type="RefSeq" id="WP_128760008.1">
    <property type="nucleotide sequence ID" value="NZ_QOVI01000001.1"/>
</dbReference>
<dbReference type="InterPro" id="IPR005467">
    <property type="entry name" value="His_kinase_dom"/>
</dbReference>
<comment type="catalytic activity">
    <reaction evidence="1">
        <text>ATP + protein L-histidine = ADP + protein N-phospho-L-histidine.</text>
        <dbReference type="EC" id="2.7.13.3"/>
    </reaction>
</comment>
<dbReference type="InterPro" id="IPR036890">
    <property type="entry name" value="HATPase_C_sf"/>
</dbReference>
<dbReference type="Gene3D" id="1.10.287.130">
    <property type="match status" value="1"/>
</dbReference>
<evidence type="ECO:0000256" key="2">
    <source>
        <dbReference type="ARBA" id="ARBA00004651"/>
    </source>
</evidence>
<protein>
    <recommendedName>
        <fullName evidence="3">histidine kinase</fullName>
        <ecNumber evidence="3">2.7.13.3</ecNumber>
    </recommendedName>
</protein>
<name>A0A4Q0P006_9FLAO</name>
<dbReference type="InterPro" id="IPR003594">
    <property type="entry name" value="HATPase_dom"/>
</dbReference>
<evidence type="ECO:0000256" key="11">
    <source>
        <dbReference type="ARBA" id="ARBA00022989"/>
    </source>
</evidence>